<dbReference type="AlphaFoldDB" id="A0A7R9GKH3"/>
<dbReference type="EMBL" id="OA890892">
    <property type="protein sequence ID" value="CAD7284595.1"/>
    <property type="molecule type" value="Genomic_DNA"/>
</dbReference>
<evidence type="ECO:0000313" key="2">
    <source>
        <dbReference type="Proteomes" id="UP000678499"/>
    </source>
</evidence>
<gene>
    <name evidence="1" type="ORF">NMOB1V02_LOCUS12200</name>
</gene>
<dbReference type="EMBL" id="CAJPEX010008855">
    <property type="protein sequence ID" value="CAG0924747.1"/>
    <property type="molecule type" value="Genomic_DNA"/>
</dbReference>
<accession>A0A7R9GKH3</accession>
<organism evidence="1">
    <name type="scientific">Notodromas monacha</name>
    <dbReference type="NCBI Taxonomy" id="399045"/>
    <lineage>
        <taxon>Eukaryota</taxon>
        <taxon>Metazoa</taxon>
        <taxon>Ecdysozoa</taxon>
        <taxon>Arthropoda</taxon>
        <taxon>Crustacea</taxon>
        <taxon>Oligostraca</taxon>
        <taxon>Ostracoda</taxon>
        <taxon>Podocopa</taxon>
        <taxon>Podocopida</taxon>
        <taxon>Cypridocopina</taxon>
        <taxon>Cypridoidea</taxon>
        <taxon>Cyprididae</taxon>
        <taxon>Notodromas</taxon>
    </lineage>
</organism>
<protein>
    <submittedName>
        <fullName evidence="1">Uncharacterized protein</fullName>
    </submittedName>
</protein>
<keyword evidence="2" id="KW-1185">Reference proteome</keyword>
<proteinExistence type="predicted"/>
<evidence type="ECO:0000313" key="1">
    <source>
        <dbReference type="EMBL" id="CAD7284595.1"/>
    </source>
</evidence>
<feature type="non-terminal residue" evidence="1">
    <location>
        <position position="1"/>
    </location>
</feature>
<name>A0A7R9GKH3_9CRUS</name>
<dbReference type="Proteomes" id="UP000678499">
    <property type="component" value="Unassembled WGS sequence"/>
</dbReference>
<sequence length="75" mass="7775">MKAPLRGGRGIKAVAKSAGVCQKIQSLRQGGKLKSCVDVITAEAVAVKVSNENKTASTISVICSNPIPIFNVHGK</sequence>
<reference evidence="1" key="1">
    <citation type="submission" date="2020-11" db="EMBL/GenBank/DDBJ databases">
        <authorList>
            <person name="Tran Van P."/>
        </authorList>
    </citation>
    <scope>NUCLEOTIDE SEQUENCE</scope>
</reference>